<dbReference type="CDD" id="cd04088">
    <property type="entry name" value="EFG_mtEFG_II"/>
    <property type="match status" value="1"/>
</dbReference>
<keyword evidence="8" id="KW-0963">Cytoplasm</keyword>
<dbReference type="NCBIfam" id="TIGR00484">
    <property type="entry name" value="EF-G"/>
    <property type="match status" value="1"/>
</dbReference>
<dbReference type="Gene3D" id="3.30.230.10">
    <property type="match status" value="1"/>
</dbReference>
<dbReference type="RefSeq" id="WP_182582089.1">
    <property type="nucleotide sequence ID" value="NZ_JABVCQ010000003.1"/>
</dbReference>
<dbReference type="FunFam" id="3.40.50.300:FF:000029">
    <property type="entry name" value="Elongation factor G"/>
    <property type="match status" value="1"/>
</dbReference>
<dbReference type="InterPro" id="IPR041095">
    <property type="entry name" value="EFG_II"/>
</dbReference>
<dbReference type="SMART" id="SM00838">
    <property type="entry name" value="EFG_C"/>
    <property type="match status" value="1"/>
</dbReference>
<dbReference type="Pfam" id="PF00679">
    <property type="entry name" value="EFG_C"/>
    <property type="match status" value="1"/>
</dbReference>
<dbReference type="Pfam" id="PF03764">
    <property type="entry name" value="EFG_IV"/>
    <property type="match status" value="1"/>
</dbReference>
<dbReference type="InterPro" id="IPR014721">
    <property type="entry name" value="Ribsml_uS5_D2-typ_fold_subgr"/>
</dbReference>
<feature type="binding site" evidence="8">
    <location>
        <begin position="88"/>
        <end position="92"/>
    </location>
    <ligand>
        <name>GTP</name>
        <dbReference type="ChEBI" id="CHEBI:37565"/>
    </ligand>
</feature>
<evidence type="ECO:0000313" key="10">
    <source>
        <dbReference type="EMBL" id="MBB1124977.1"/>
    </source>
</evidence>
<dbReference type="GO" id="GO:0005525">
    <property type="term" value="F:GTP binding"/>
    <property type="evidence" value="ECO:0007669"/>
    <property type="project" value="UniProtKB-UniRule"/>
</dbReference>
<sequence length="698" mass="76846">MARSTPIERYRNLGIMAHIDAGKTTTTERILFYTGLSHKIGEVHDGTATMDWMAQEQERGITITSAATTCFWKGMDQQYQEHRINIIDTPGHVDFTIEVERSLRVLDGACAVFCAVGGVEPQSETVWRQANKYGVPRLAFVNKMDRMGANFLRVVSQVKERLGGNAIPIQLPIGAEDTFSGIVDLVRMKAIYWDEETKGMTFVLGDIPKDMVDLCQTWRESLIEAAAEANDEMMEKYLEDGELSEEEIKLGLRIRTLKNEIVPILCGSAFKNKGVQAMLDAVIDYMPAPGDVPSIQGAVDDEGQVFEERTSTDNAPFAALAFKIATDPYVGTLTFFRVYSGVLNSGDTVFNPVKRKKERVGRILQMHANDRKEIKEVRAGDIAAAVGLKDVTTGDTLCALDQPITLERMEFPEPVISVAVEPKSKSDQEKMGVALSKLAQEDPSFRVRSDEESGQTIISGMGELHLEIIVDRMKREFGVEANVGAPQVSYRETIRAVVEQESKFARQSGGRGQFGHVFLRIEPQDPGAGYLFVNAIVGGSVPKEYIPAVDKGIKEAMTHGVLAGFPMVDIKVTLYDGSYHEVDSSEMAFKIAGSIGFKEGSAKAKPILLEPIMKVEVVTPEENMGDVMGDLNSRRGMIQGMEDAPSGKIIRAEVPLSSMFGYATDLRSATQGRATYSMEFAKYSEVPSSIAETITKKH</sequence>
<dbReference type="Gene3D" id="2.40.30.10">
    <property type="entry name" value="Translation factors"/>
    <property type="match status" value="1"/>
</dbReference>
<dbReference type="InterPro" id="IPR031157">
    <property type="entry name" value="G_TR_CS"/>
</dbReference>
<evidence type="ECO:0000256" key="5">
    <source>
        <dbReference type="ARBA" id="ARBA00022917"/>
    </source>
</evidence>
<dbReference type="GO" id="GO:0005737">
    <property type="term" value="C:cytoplasm"/>
    <property type="evidence" value="ECO:0007669"/>
    <property type="project" value="UniProtKB-SubCell"/>
</dbReference>
<dbReference type="Proteomes" id="UP000548632">
    <property type="component" value="Unassembled WGS sequence"/>
</dbReference>
<evidence type="ECO:0000259" key="9">
    <source>
        <dbReference type="PROSITE" id="PS51722"/>
    </source>
</evidence>
<dbReference type="FunFam" id="3.30.70.240:FF:000001">
    <property type="entry name" value="Elongation factor G"/>
    <property type="match status" value="1"/>
</dbReference>
<evidence type="ECO:0000256" key="2">
    <source>
        <dbReference type="ARBA" id="ARBA00017872"/>
    </source>
</evidence>
<dbReference type="GO" id="GO:0003924">
    <property type="term" value="F:GTPase activity"/>
    <property type="evidence" value="ECO:0007669"/>
    <property type="project" value="InterPro"/>
</dbReference>
<dbReference type="NCBIfam" id="TIGR00231">
    <property type="entry name" value="small_GTP"/>
    <property type="match status" value="1"/>
</dbReference>
<evidence type="ECO:0000256" key="3">
    <source>
        <dbReference type="ARBA" id="ARBA00022741"/>
    </source>
</evidence>
<evidence type="ECO:0000313" key="11">
    <source>
        <dbReference type="Proteomes" id="UP000548632"/>
    </source>
</evidence>
<feature type="binding site" evidence="8">
    <location>
        <begin position="142"/>
        <end position="145"/>
    </location>
    <ligand>
        <name>GTP</name>
        <dbReference type="ChEBI" id="CHEBI:37565"/>
    </ligand>
</feature>
<comment type="function">
    <text evidence="7 8">Catalyzes the GTP-dependent ribosomal translocation step during translation elongation. During this step, the ribosome changes from the pre-translocational (PRE) to the post-translocational (POST) state as the newly formed A-site-bound peptidyl-tRNA and P-site-bound deacylated tRNA move to the P and E sites, respectively. Catalyzes the coordinated movement of the two tRNA molecules, the mRNA and conformational changes in the ribosome.</text>
</comment>
<dbReference type="CDD" id="cd16262">
    <property type="entry name" value="EFG_III"/>
    <property type="match status" value="1"/>
</dbReference>
<dbReference type="SUPFAM" id="SSF52540">
    <property type="entry name" value="P-loop containing nucleoside triphosphate hydrolases"/>
    <property type="match status" value="1"/>
</dbReference>
<dbReference type="NCBIfam" id="NF009381">
    <property type="entry name" value="PRK12740.1-5"/>
    <property type="match status" value="1"/>
</dbReference>
<dbReference type="Gene3D" id="3.40.50.300">
    <property type="entry name" value="P-loop containing nucleotide triphosphate hydrolases"/>
    <property type="match status" value="1"/>
</dbReference>
<protein>
    <recommendedName>
        <fullName evidence="2 8">Elongation factor G</fullName>
        <shortName evidence="8">EF-G</shortName>
    </recommendedName>
</protein>
<dbReference type="PROSITE" id="PS51722">
    <property type="entry name" value="G_TR_2"/>
    <property type="match status" value="1"/>
</dbReference>
<comment type="caution">
    <text evidence="10">The sequence shown here is derived from an EMBL/GenBank/DDBJ whole genome shotgun (WGS) entry which is preliminary data.</text>
</comment>
<feature type="domain" description="Tr-type G" evidence="9">
    <location>
        <begin position="8"/>
        <end position="290"/>
    </location>
</feature>
<proteinExistence type="inferred from homology"/>
<dbReference type="Gene3D" id="3.30.70.240">
    <property type="match status" value="1"/>
</dbReference>
<keyword evidence="11" id="KW-1185">Reference proteome</keyword>
<dbReference type="Pfam" id="PF03144">
    <property type="entry name" value="GTP_EFTU_D2"/>
    <property type="match status" value="1"/>
</dbReference>
<dbReference type="FunFam" id="2.40.30.10:FF:000006">
    <property type="entry name" value="Elongation factor G"/>
    <property type="match status" value="1"/>
</dbReference>
<dbReference type="InterPro" id="IPR047872">
    <property type="entry name" value="EFG_IV"/>
</dbReference>
<dbReference type="HAMAP" id="MF_00054_B">
    <property type="entry name" value="EF_G_EF_2_B"/>
    <property type="match status" value="1"/>
</dbReference>
<dbReference type="InterPro" id="IPR009022">
    <property type="entry name" value="EFG_III"/>
</dbReference>
<dbReference type="InterPro" id="IPR000795">
    <property type="entry name" value="T_Tr_GTP-bd_dom"/>
</dbReference>
<dbReference type="Pfam" id="PF00009">
    <property type="entry name" value="GTP_EFTU"/>
    <property type="match status" value="1"/>
</dbReference>
<evidence type="ECO:0000256" key="6">
    <source>
        <dbReference type="ARBA" id="ARBA00023134"/>
    </source>
</evidence>
<dbReference type="PANTHER" id="PTHR43261:SF1">
    <property type="entry name" value="RIBOSOME-RELEASING FACTOR 2, MITOCHONDRIAL"/>
    <property type="match status" value="1"/>
</dbReference>
<dbReference type="CDD" id="cd01886">
    <property type="entry name" value="EF-G"/>
    <property type="match status" value="1"/>
</dbReference>
<dbReference type="InterPro" id="IPR005517">
    <property type="entry name" value="Transl_elong_EFG/EF2_IV"/>
</dbReference>
<gene>
    <name evidence="8 10" type="primary">fusA</name>
    <name evidence="10" type="ORF">HUK38_01855</name>
</gene>
<feature type="binding site" evidence="8">
    <location>
        <begin position="17"/>
        <end position="24"/>
    </location>
    <ligand>
        <name>GTP</name>
        <dbReference type="ChEBI" id="CHEBI:37565"/>
    </ligand>
</feature>
<dbReference type="InterPro" id="IPR000640">
    <property type="entry name" value="EFG_V-like"/>
</dbReference>
<dbReference type="CDD" id="cd01434">
    <property type="entry name" value="EFG_mtEFG1_IV"/>
    <property type="match status" value="1"/>
</dbReference>
<dbReference type="PRINTS" id="PR00315">
    <property type="entry name" value="ELONGATNFCT"/>
</dbReference>
<dbReference type="InterPro" id="IPR027417">
    <property type="entry name" value="P-loop_NTPase"/>
</dbReference>
<dbReference type="InterPro" id="IPR020568">
    <property type="entry name" value="Ribosomal_Su5_D2-typ_SF"/>
</dbReference>
<evidence type="ECO:0000256" key="1">
    <source>
        <dbReference type="ARBA" id="ARBA00005870"/>
    </source>
</evidence>
<dbReference type="AlphaFoldDB" id="A0A839HCQ5"/>
<dbReference type="SUPFAM" id="SSF54211">
    <property type="entry name" value="Ribosomal protein S5 domain 2-like"/>
    <property type="match status" value="1"/>
</dbReference>
<keyword evidence="5 8" id="KW-0648">Protein biosynthesis</keyword>
<dbReference type="InterPro" id="IPR004540">
    <property type="entry name" value="Transl_elong_EFG/EF2"/>
</dbReference>
<dbReference type="EMBL" id="JABVCQ010000003">
    <property type="protein sequence ID" value="MBB1124977.1"/>
    <property type="molecule type" value="Genomic_DNA"/>
</dbReference>
<comment type="similarity">
    <text evidence="1 8">Belongs to the TRAFAC class translation factor GTPase superfamily. Classic translation factor GTPase family. EF-G/EF-2 subfamily.</text>
</comment>
<dbReference type="NCBIfam" id="NF009379">
    <property type="entry name" value="PRK12740.1-3"/>
    <property type="match status" value="1"/>
</dbReference>
<dbReference type="Gene3D" id="3.30.70.870">
    <property type="entry name" value="Elongation Factor G (Translational Gtpase), domain 3"/>
    <property type="match status" value="1"/>
</dbReference>
<dbReference type="InterPro" id="IPR035647">
    <property type="entry name" value="EFG_III/V"/>
</dbReference>
<dbReference type="InterPro" id="IPR035649">
    <property type="entry name" value="EFG_V"/>
</dbReference>
<dbReference type="InterPro" id="IPR004161">
    <property type="entry name" value="EFTu-like_2"/>
</dbReference>
<name>A0A839HCQ5_9GAMM</name>
<accession>A0A839HCQ5</accession>
<dbReference type="CDD" id="cd03713">
    <property type="entry name" value="EFG_mtEFG_C"/>
    <property type="match status" value="1"/>
</dbReference>
<dbReference type="InterPro" id="IPR005225">
    <property type="entry name" value="Small_GTP-bd"/>
</dbReference>
<organism evidence="10 11">
    <name type="scientific">Thiospirillum jenense</name>
    <dbReference type="NCBI Taxonomy" id="1653858"/>
    <lineage>
        <taxon>Bacteria</taxon>
        <taxon>Pseudomonadati</taxon>
        <taxon>Pseudomonadota</taxon>
        <taxon>Gammaproteobacteria</taxon>
        <taxon>Chromatiales</taxon>
        <taxon>Chromatiaceae</taxon>
        <taxon>Thiospirillum</taxon>
    </lineage>
</organism>
<keyword evidence="4 8" id="KW-0251">Elongation factor</keyword>
<keyword evidence="6 8" id="KW-0342">GTP-binding</keyword>
<reference evidence="10 11" key="1">
    <citation type="journal article" date="2020" name="Arch. Microbiol.">
        <title>The genome sequence of the giant phototrophic gammaproteobacterium Thiospirillum jenense gives insight into its physiological properties and phylogenetic relationships.</title>
        <authorList>
            <person name="Imhoff J.F."/>
            <person name="Meyer T.E."/>
            <person name="Kyndt J.A."/>
        </authorList>
    </citation>
    <scope>NUCLEOTIDE SEQUENCE [LARGE SCALE GENOMIC DNA]</scope>
    <source>
        <strain evidence="10 11">DSM 216</strain>
    </source>
</reference>
<dbReference type="FunFam" id="3.30.230.10:FF:000003">
    <property type="entry name" value="Elongation factor G"/>
    <property type="match status" value="1"/>
</dbReference>
<dbReference type="SUPFAM" id="SSF54980">
    <property type="entry name" value="EF-G C-terminal domain-like"/>
    <property type="match status" value="2"/>
</dbReference>
<evidence type="ECO:0000256" key="8">
    <source>
        <dbReference type="HAMAP-Rule" id="MF_00054"/>
    </source>
</evidence>
<dbReference type="PANTHER" id="PTHR43261">
    <property type="entry name" value="TRANSLATION ELONGATION FACTOR G-RELATED"/>
    <property type="match status" value="1"/>
</dbReference>
<keyword evidence="3 8" id="KW-0547">Nucleotide-binding</keyword>
<evidence type="ECO:0000256" key="4">
    <source>
        <dbReference type="ARBA" id="ARBA00022768"/>
    </source>
</evidence>
<dbReference type="SUPFAM" id="SSF50447">
    <property type="entry name" value="Translation proteins"/>
    <property type="match status" value="1"/>
</dbReference>
<evidence type="ECO:0000256" key="7">
    <source>
        <dbReference type="ARBA" id="ARBA00024731"/>
    </source>
</evidence>
<dbReference type="GO" id="GO:0097216">
    <property type="term" value="F:guanosine tetraphosphate binding"/>
    <property type="evidence" value="ECO:0007669"/>
    <property type="project" value="UniProtKB-ARBA"/>
</dbReference>
<dbReference type="InterPro" id="IPR009000">
    <property type="entry name" value="Transl_B-barrel_sf"/>
</dbReference>
<dbReference type="PROSITE" id="PS00301">
    <property type="entry name" value="G_TR_1"/>
    <property type="match status" value="1"/>
</dbReference>
<dbReference type="FunFam" id="3.30.70.870:FF:000001">
    <property type="entry name" value="Elongation factor G"/>
    <property type="match status" value="1"/>
</dbReference>
<dbReference type="GO" id="GO:0032790">
    <property type="term" value="P:ribosome disassembly"/>
    <property type="evidence" value="ECO:0007669"/>
    <property type="project" value="TreeGrafter"/>
</dbReference>
<dbReference type="Pfam" id="PF14492">
    <property type="entry name" value="EFG_III"/>
    <property type="match status" value="1"/>
</dbReference>
<comment type="subcellular location">
    <subcellularLocation>
        <location evidence="8">Cytoplasm</location>
    </subcellularLocation>
</comment>
<dbReference type="SMART" id="SM00889">
    <property type="entry name" value="EFG_IV"/>
    <property type="match status" value="1"/>
</dbReference>
<dbReference type="GO" id="GO:0003746">
    <property type="term" value="F:translation elongation factor activity"/>
    <property type="evidence" value="ECO:0007669"/>
    <property type="project" value="UniProtKB-UniRule"/>
</dbReference>